<protein>
    <submittedName>
        <fullName evidence="2">DUF4184 family protein</fullName>
    </submittedName>
</protein>
<gene>
    <name evidence="2" type="ORF">G3480_06085</name>
</gene>
<sequence length="181" mass="19249">MPFTPLHLGPGFALKALGGRHFSFLAFGLAQVAMDIEPLAGLLTGAQRLHGSTHTYLAALGIALVVAAMTPPIGRPVVRRWNREVAWARLPWLTVSADFTRVSVLAGATLGTLSHVWLDSLMHADITPLAPWSEANGWLGAVSVEALTIGCLLAGLLGLTAWLVLTWRRGQRASASSRGAR</sequence>
<feature type="transmembrane region" description="Helical" evidence="1">
    <location>
        <begin position="99"/>
        <end position="118"/>
    </location>
</feature>
<dbReference type="Proteomes" id="UP000471640">
    <property type="component" value="Unassembled WGS sequence"/>
</dbReference>
<comment type="caution">
    <text evidence="2">The sequence shown here is derived from an EMBL/GenBank/DDBJ whole genome shotgun (WGS) entry which is preliminary data.</text>
</comment>
<dbReference type="InterPro" id="IPR007404">
    <property type="entry name" value="YdjM-like"/>
</dbReference>
<evidence type="ECO:0000313" key="2">
    <source>
        <dbReference type="EMBL" id="NEX19887.1"/>
    </source>
</evidence>
<dbReference type="Pfam" id="PF04307">
    <property type="entry name" value="YdjM"/>
    <property type="match status" value="1"/>
</dbReference>
<evidence type="ECO:0000256" key="1">
    <source>
        <dbReference type="SAM" id="Phobius"/>
    </source>
</evidence>
<accession>A0A6P1DNR8</accession>
<keyword evidence="3" id="KW-1185">Reference proteome</keyword>
<dbReference type="EMBL" id="JAAIJR010000017">
    <property type="protein sequence ID" value="NEX19887.1"/>
    <property type="molecule type" value="Genomic_DNA"/>
</dbReference>
<keyword evidence="1" id="KW-0472">Membrane</keyword>
<reference evidence="3" key="1">
    <citation type="journal article" date="2020" name="Microbiol. Resour. Announc.">
        <title>Draft Genome Sequences of Thiorhodococcus mannitoliphagus and Thiorhodococcus minor, Purple Sulfur Photosynthetic Bacteria in the Gammaproteobacterial Family Chromatiaceae.</title>
        <authorList>
            <person name="Aviles F.A."/>
            <person name="Meyer T.E."/>
            <person name="Kyndt J.A."/>
        </authorList>
    </citation>
    <scope>NUCLEOTIDE SEQUENCE [LARGE SCALE GENOMIC DNA]</scope>
    <source>
        <strain evidence="3">DSM 18266</strain>
    </source>
</reference>
<feature type="transmembrane region" description="Helical" evidence="1">
    <location>
        <begin position="138"/>
        <end position="165"/>
    </location>
</feature>
<keyword evidence="1" id="KW-0812">Transmembrane</keyword>
<reference evidence="2 3" key="2">
    <citation type="submission" date="2020-02" db="EMBL/GenBank/DDBJ databases">
        <title>Genome sequences of Thiorhodococcus mannitoliphagus and Thiorhodococcus minor, purple sulfur photosynthetic bacteria in the gammaproteobacterial family, Chromatiaceae.</title>
        <authorList>
            <person name="Aviles F.A."/>
            <person name="Meyer T.E."/>
            <person name="Kyndt J.A."/>
        </authorList>
    </citation>
    <scope>NUCLEOTIDE SEQUENCE [LARGE SCALE GENOMIC DNA]</scope>
    <source>
        <strain evidence="2 3">DSM 18266</strain>
    </source>
</reference>
<evidence type="ECO:0000313" key="3">
    <source>
        <dbReference type="Proteomes" id="UP000471640"/>
    </source>
</evidence>
<organism evidence="2 3">
    <name type="scientific">Thiorhodococcus mannitoliphagus</name>
    <dbReference type="NCBI Taxonomy" id="329406"/>
    <lineage>
        <taxon>Bacteria</taxon>
        <taxon>Pseudomonadati</taxon>
        <taxon>Pseudomonadota</taxon>
        <taxon>Gammaproteobacteria</taxon>
        <taxon>Chromatiales</taxon>
        <taxon>Chromatiaceae</taxon>
        <taxon>Thiorhodococcus</taxon>
    </lineage>
</organism>
<name>A0A6P1DNR8_9GAMM</name>
<dbReference type="AlphaFoldDB" id="A0A6P1DNR8"/>
<keyword evidence="1" id="KW-1133">Transmembrane helix</keyword>
<dbReference type="RefSeq" id="WP_164652781.1">
    <property type="nucleotide sequence ID" value="NZ_JAAIJR010000017.1"/>
</dbReference>
<feature type="transmembrane region" description="Helical" evidence="1">
    <location>
        <begin position="54"/>
        <end position="78"/>
    </location>
</feature>
<proteinExistence type="predicted"/>